<dbReference type="EMBL" id="LHXV01000010">
    <property type="protein sequence ID" value="KXB01496.1"/>
    <property type="molecule type" value="Genomic_DNA"/>
</dbReference>
<accession>A0A133V518</accession>
<comment type="caution">
    <text evidence="1">The sequence shown here is derived from an EMBL/GenBank/DDBJ whole genome shotgun (WGS) entry which is preliminary data.</text>
</comment>
<sequence>MPLGAIQNFYVDGLTEADRSKEFRCPIRGDEMIPVLPKEDVAVHFRHKNNEAHGEPETSQHIFGKRSVWRKAIDLGLESSLEARVGGNIADVVVEKVVVEVKRREGMGGEGEQREAGTLSGLSALLCPAGTQGLSLFPLSSPPFSFFSRFPFKSEFFLLLSLPPYRGCGALWGLQ</sequence>
<keyword evidence="2" id="KW-1185">Reference proteome</keyword>
<proteinExistence type="predicted"/>
<organism evidence="1 2">
    <name type="scientific">candidate division MSBL1 archaeon SCGC-AAA259O05</name>
    <dbReference type="NCBI Taxonomy" id="1698271"/>
    <lineage>
        <taxon>Archaea</taxon>
        <taxon>Methanobacteriati</taxon>
        <taxon>Methanobacteriota</taxon>
        <taxon>candidate division MSBL1</taxon>
    </lineage>
</organism>
<evidence type="ECO:0000313" key="2">
    <source>
        <dbReference type="Proteomes" id="UP000070344"/>
    </source>
</evidence>
<protein>
    <submittedName>
        <fullName evidence="1">Uncharacterized protein</fullName>
    </submittedName>
</protein>
<evidence type="ECO:0000313" key="1">
    <source>
        <dbReference type="EMBL" id="KXB01496.1"/>
    </source>
</evidence>
<dbReference type="AlphaFoldDB" id="A0A133V518"/>
<dbReference type="Proteomes" id="UP000070344">
    <property type="component" value="Unassembled WGS sequence"/>
</dbReference>
<name>A0A133V518_9EURY</name>
<gene>
    <name evidence="1" type="ORF">AKJ41_01265</name>
</gene>
<reference evidence="1 2" key="1">
    <citation type="journal article" date="2016" name="Sci. Rep.">
        <title>Metabolic traits of an uncultured archaeal lineage -MSBL1- from brine pools of the Red Sea.</title>
        <authorList>
            <person name="Mwirichia R."/>
            <person name="Alam I."/>
            <person name="Rashid M."/>
            <person name="Vinu M."/>
            <person name="Ba-Alawi W."/>
            <person name="Anthony Kamau A."/>
            <person name="Kamanda Ngugi D."/>
            <person name="Goker M."/>
            <person name="Klenk H.P."/>
            <person name="Bajic V."/>
            <person name="Stingl U."/>
        </authorList>
    </citation>
    <scope>NUCLEOTIDE SEQUENCE [LARGE SCALE GENOMIC DNA]</scope>
    <source>
        <strain evidence="1">SCGC-AAA259O05</strain>
    </source>
</reference>